<proteinExistence type="predicted"/>
<reference evidence="1 2" key="1">
    <citation type="journal article" date="2020" name="Cell">
        <title>Large-Scale Comparative Analyses of Tick Genomes Elucidate Their Genetic Diversity and Vector Capacities.</title>
        <authorList>
            <consortium name="Tick Genome and Microbiome Consortium (TIGMIC)"/>
            <person name="Jia N."/>
            <person name="Wang J."/>
            <person name="Shi W."/>
            <person name="Du L."/>
            <person name="Sun Y."/>
            <person name="Zhan W."/>
            <person name="Jiang J.F."/>
            <person name="Wang Q."/>
            <person name="Zhang B."/>
            <person name="Ji P."/>
            <person name="Bell-Sakyi L."/>
            <person name="Cui X.M."/>
            <person name="Yuan T.T."/>
            <person name="Jiang B.G."/>
            <person name="Yang W.F."/>
            <person name="Lam T.T."/>
            <person name="Chang Q.C."/>
            <person name="Ding S.J."/>
            <person name="Wang X.J."/>
            <person name="Zhu J.G."/>
            <person name="Ruan X.D."/>
            <person name="Zhao L."/>
            <person name="Wei J.T."/>
            <person name="Ye R.Z."/>
            <person name="Que T.C."/>
            <person name="Du C.H."/>
            <person name="Zhou Y.H."/>
            <person name="Cheng J.X."/>
            <person name="Dai P.F."/>
            <person name="Guo W.B."/>
            <person name="Han X.H."/>
            <person name="Huang E.J."/>
            <person name="Li L.F."/>
            <person name="Wei W."/>
            <person name="Gao Y.C."/>
            <person name="Liu J.Z."/>
            <person name="Shao H.Z."/>
            <person name="Wang X."/>
            <person name="Wang C.C."/>
            <person name="Yang T.C."/>
            <person name="Huo Q.B."/>
            <person name="Li W."/>
            <person name="Chen H.Y."/>
            <person name="Chen S.E."/>
            <person name="Zhou L.G."/>
            <person name="Ni X.B."/>
            <person name="Tian J.H."/>
            <person name="Sheng Y."/>
            <person name="Liu T."/>
            <person name="Pan Y.S."/>
            <person name="Xia L.Y."/>
            <person name="Li J."/>
            <person name="Zhao F."/>
            <person name="Cao W.C."/>
        </authorList>
    </citation>
    <scope>NUCLEOTIDE SEQUENCE [LARGE SCALE GENOMIC DNA]</scope>
    <source>
        <strain evidence="1">Iper-2018</strain>
    </source>
</reference>
<dbReference type="Proteomes" id="UP000805193">
    <property type="component" value="Unassembled WGS sequence"/>
</dbReference>
<comment type="caution">
    <text evidence="1">The sequence shown here is derived from an EMBL/GenBank/DDBJ whole genome shotgun (WGS) entry which is preliminary data.</text>
</comment>
<sequence>EVRLNAWHPNGSKTVQSWTLWEGEDWQSFEQDLQPSDEAQLEVSVTRSDQTGGIAALAKIAIGHVRTRDLPTTAAPAKPAVGLSCNFEAGNLCSWKPDKTTSGQPSWVLNDPAERIPASLLYDHTTGGYAGRFIYAESKNGTRVVAKLKSAVLPKSVLVNGCLNFWYFKLTTNSSSSRWQLERGDISLMLRDHTLDSIQ</sequence>
<keyword evidence="2" id="KW-1185">Reference proteome</keyword>
<feature type="non-terminal residue" evidence="1">
    <location>
        <position position="1"/>
    </location>
</feature>
<gene>
    <name evidence="1" type="ORF">HPB47_009764</name>
</gene>
<accession>A0AC60P153</accession>
<evidence type="ECO:0000313" key="1">
    <source>
        <dbReference type="EMBL" id="KAG0413094.1"/>
    </source>
</evidence>
<feature type="non-terminal residue" evidence="1">
    <location>
        <position position="199"/>
    </location>
</feature>
<dbReference type="EMBL" id="JABSTQ010011293">
    <property type="protein sequence ID" value="KAG0413094.1"/>
    <property type="molecule type" value="Genomic_DNA"/>
</dbReference>
<protein>
    <submittedName>
        <fullName evidence="1">Uncharacterized protein</fullName>
    </submittedName>
</protein>
<organism evidence="1 2">
    <name type="scientific">Ixodes persulcatus</name>
    <name type="common">Taiga tick</name>
    <dbReference type="NCBI Taxonomy" id="34615"/>
    <lineage>
        <taxon>Eukaryota</taxon>
        <taxon>Metazoa</taxon>
        <taxon>Ecdysozoa</taxon>
        <taxon>Arthropoda</taxon>
        <taxon>Chelicerata</taxon>
        <taxon>Arachnida</taxon>
        <taxon>Acari</taxon>
        <taxon>Parasitiformes</taxon>
        <taxon>Ixodida</taxon>
        <taxon>Ixodoidea</taxon>
        <taxon>Ixodidae</taxon>
        <taxon>Ixodinae</taxon>
        <taxon>Ixodes</taxon>
    </lineage>
</organism>
<name>A0AC60P153_IXOPE</name>
<evidence type="ECO:0000313" key="2">
    <source>
        <dbReference type="Proteomes" id="UP000805193"/>
    </source>
</evidence>